<evidence type="ECO:0000313" key="8">
    <source>
        <dbReference type="Proteomes" id="UP000219435"/>
    </source>
</evidence>
<evidence type="ECO:0000259" key="6">
    <source>
        <dbReference type="PROSITE" id="PS50850"/>
    </source>
</evidence>
<feature type="transmembrane region" description="Helical" evidence="5">
    <location>
        <begin position="257"/>
        <end position="281"/>
    </location>
</feature>
<dbReference type="AlphaFoldDB" id="A0A285V3S3"/>
<accession>A0A285V3S3</accession>
<feature type="transmembrane region" description="Helical" evidence="5">
    <location>
        <begin position="103"/>
        <end position="124"/>
    </location>
</feature>
<comment type="subcellular location">
    <subcellularLocation>
        <location evidence="1">Cell membrane</location>
        <topology evidence="1">Multi-pass membrane protein</topology>
    </subcellularLocation>
</comment>
<evidence type="ECO:0000256" key="2">
    <source>
        <dbReference type="ARBA" id="ARBA00022692"/>
    </source>
</evidence>
<feature type="transmembrane region" description="Helical" evidence="5">
    <location>
        <begin position="416"/>
        <end position="435"/>
    </location>
</feature>
<evidence type="ECO:0000256" key="4">
    <source>
        <dbReference type="ARBA" id="ARBA00023136"/>
    </source>
</evidence>
<dbReference type="InterPro" id="IPR036259">
    <property type="entry name" value="MFS_trans_sf"/>
</dbReference>
<dbReference type="EMBL" id="OBQI01000002">
    <property type="protein sequence ID" value="SOC48710.1"/>
    <property type="molecule type" value="Genomic_DNA"/>
</dbReference>
<evidence type="ECO:0000256" key="3">
    <source>
        <dbReference type="ARBA" id="ARBA00022989"/>
    </source>
</evidence>
<feature type="transmembrane region" description="Helical" evidence="5">
    <location>
        <begin position="78"/>
        <end position="97"/>
    </location>
</feature>
<dbReference type="PROSITE" id="PS50850">
    <property type="entry name" value="MFS"/>
    <property type="match status" value="1"/>
</dbReference>
<feature type="transmembrane region" description="Helical" evidence="5">
    <location>
        <begin position="136"/>
        <end position="158"/>
    </location>
</feature>
<keyword evidence="3 5" id="KW-1133">Transmembrane helix</keyword>
<protein>
    <submittedName>
        <fullName evidence="7">Predicted arabinose efflux permease, MFS family</fullName>
    </submittedName>
</protein>
<feature type="transmembrane region" description="Helical" evidence="5">
    <location>
        <begin position="224"/>
        <end position="245"/>
    </location>
</feature>
<dbReference type="SUPFAM" id="SSF103473">
    <property type="entry name" value="MFS general substrate transporter"/>
    <property type="match status" value="1"/>
</dbReference>
<dbReference type="Proteomes" id="UP000219435">
    <property type="component" value="Unassembled WGS sequence"/>
</dbReference>
<dbReference type="Gene3D" id="1.20.1250.20">
    <property type="entry name" value="MFS general substrate transporter like domains"/>
    <property type="match status" value="1"/>
</dbReference>
<dbReference type="InterPro" id="IPR011701">
    <property type="entry name" value="MFS"/>
</dbReference>
<sequence length="458" mass="45680">MAPGIWDADHRRTTIGLLTLVTLVAFEAMAVGTAMPSAVGELDGVAWYAWAFSAFLITSVVGMVVGGEVGDRRSPRPGVIAGVLLFATGLLIAGLAQHMAVLVLGRAVQGLGAGVVIVLLYVIAGQGYSSELRPRLFGAFAAGWVLPALIGPLAAGLITTHLGWRGVFLLLLPLVGAGLVLLLSAGADEPPAGPAAARRSNAPWALLAGAGVAGLQYASQRLDLVALGLAVVGLAALAGGLRRLLPAGTVRARPGIPAVVACRGLAAGAFFGMDALLPFVLTEQHGWSAATAGLPLTAGAVGWVVAAQLQGRRAEVPRQRVLRAGFVLLALGLAATASVAVPGLGGWPAYLSWFVAGIGMGLAMPSVGVLLLDLSPEAERGANSAALQISDVTASALCIGLSGVLVAGAADGGNALWPAVLAAVAVLSVPALLGVRVAGRTVPPGQVAPAPATTLAAT</sequence>
<dbReference type="InterPro" id="IPR005829">
    <property type="entry name" value="Sugar_transporter_CS"/>
</dbReference>
<evidence type="ECO:0000313" key="7">
    <source>
        <dbReference type="EMBL" id="SOC48710.1"/>
    </source>
</evidence>
<dbReference type="GO" id="GO:0022857">
    <property type="term" value="F:transmembrane transporter activity"/>
    <property type="evidence" value="ECO:0007669"/>
    <property type="project" value="InterPro"/>
</dbReference>
<feature type="transmembrane region" description="Helical" evidence="5">
    <location>
        <begin position="202"/>
        <end position="218"/>
    </location>
</feature>
<gene>
    <name evidence="7" type="ORF">SAMN05660748_1418</name>
</gene>
<dbReference type="PROSITE" id="PS00217">
    <property type="entry name" value="SUGAR_TRANSPORT_2"/>
    <property type="match status" value="1"/>
</dbReference>
<feature type="transmembrane region" description="Helical" evidence="5">
    <location>
        <begin position="287"/>
        <end position="309"/>
    </location>
</feature>
<dbReference type="PANTHER" id="PTHR23501">
    <property type="entry name" value="MAJOR FACILITATOR SUPERFAMILY"/>
    <property type="match status" value="1"/>
</dbReference>
<dbReference type="PANTHER" id="PTHR23501:SF154">
    <property type="entry name" value="MULTIDRUG-EFFLUX TRANSPORTER RV1634-RELATED"/>
    <property type="match status" value="1"/>
</dbReference>
<feature type="transmembrane region" description="Helical" evidence="5">
    <location>
        <begin position="321"/>
        <end position="344"/>
    </location>
</feature>
<feature type="domain" description="Major facilitator superfamily (MFS) profile" evidence="6">
    <location>
        <begin position="13"/>
        <end position="442"/>
    </location>
</feature>
<keyword evidence="2 5" id="KW-0812">Transmembrane</keyword>
<dbReference type="RefSeq" id="WP_245852574.1">
    <property type="nucleotide sequence ID" value="NZ_OBQI01000002.1"/>
</dbReference>
<organism evidence="7 8">
    <name type="scientific">Blastococcus aggregatus</name>
    <dbReference type="NCBI Taxonomy" id="38502"/>
    <lineage>
        <taxon>Bacteria</taxon>
        <taxon>Bacillati</taxon>
        <taxon>Actinomycetota</taxon>
        <taxon>Actinomycetes</taxon>
        <taxon>Geodermatophilales</taxon>
        <taxon>Geodermatophilaceae</taxon>
        <taxon>Blastococcus</taxon>
    </lineage>
</organism>
<keyword evidence="8" id="KW-1185">Reference proteome</keyword>
<dbReference type="InterPro" id="IPR020846">
    <property type="entry name" value="MFS_dom"/>
</dbReference>
<dbReference type="GO" id="GO:0005886">
    <property type="term" value="C:plasma membrane"/>
    <property type="evidence" value="ECO:0007669"/>
    <property type="project" value="UniProtKB-SubCell"/>
</dbReference>
<feature type="transmembrane region" description="Helical" evidence="5">
    <location>
        <begin position="350"/>
        <end position="372"/>
    </location>
</feature>
<reference evidence="8" key="1">
    <citation type="submission" date="2017-08" db="EMBL/GenBank/DDBJ databases">
        <authorList>
            <person name="Varghese N."/>
            <person name="Submissions S."/>
        </authorList>
    </citation>
    <scope>NUCLEOTIDE SEQUENCE [LARGE SCALE GENOMIC DNA]</scope>
    <source>
        <strain evidence="8">DSM 4725</strain>
    </source>
</reference>
<feature type="transmembrane region" description="Helical" evidence="5">
    <location>
        <begin position="46"/>
        <end position="66"/>
    </location>
</feature>
<feature type="transmembrane region" description="Helical" evidence="5">
    <location>
        <begin position="164"/>
        <end position="182"/>
    </location>
</feature>
<feature type="transmembrane region" description="Helical" evidence="5">
    <location>
        <begin position="392"/>
        <end position="410"/>
    </location>
</feature>
<keyword evidence="4 5" id="KW-0472">Membrane</keyword>
<evidence type="ECO:0000256" key="5">
    <source>
        <dbReference type="SAM" id="Phobius"/>
    </source>
</evidence>
<name>A0A285V3S3_9ACTN</name>
<proteinExistence type="predicted"/>
<dbReference type="Pfam" id="PF07690">
    <property type="entry name" value="MFS_1"/>
    <property type="match status" value="2"/>
</dbReference>
<evidence type="ECO:0000256" key="1">
    <source>
        <dbReference type="ARBA" id="ARBA00004651"/>
    </source>
</evidence>